<sequence length="84" mass="9472">KKAAPSVKLTDAHRSDPPYNTNSFPGHDPQMQNVGLDTPLDKMFHEANYKTSPNPMDTTWGGQDYTQSLIDKGYYSNREVAKKK</sequence>
<comment type="caution">
    <text evidence="2">The sequence shown here is derived from an EMBL/GenBank/DDBJ whole genome shotgun (WGS) entry which is preliminary data.</text>
</comment>
<protein>
    <submittedName>
        <fullName evidence="2">Uncharacterized protein</fullName>
    </submittedName>
</protein>
<proteinExistence type="predicted"/>
<feature type="region of interest" description="Disordered" evidence="1">
    <location>
        <begin position="1"/>
        <end position="36"/>
    </location>
</feature>
<evidence type="ECO:0000313" key="2">
    <source>
        <dbReference type="EMBL" id="GAG51071.1"/>
    </source>
</evidence>
<evidence type="ECO:0000256" key="1">
    <source>
        <dbReference type="SAM" id="MobiDB-lite"/>
    </source>
</evidence>
<organism evidence="2">
    <name type="scientific">marine sediment metagenome</name>
    <dbReference type="NCBI Taxonomy" id="412755"/>
    <lineage>
        <taxon>unclassified sequences</taxon>
        <taxon>metagenomes</taxon>
        <taxon>ecological metagenomes</taxon>
    </lineage>
</organism>
<feature type="compositionally biased region" description="Polar residues" evidence="1">
    <location>
        <begin position="18"/>
        <end position="35"/>
    </location>
</feature>
<reference evidence="2" key="1">
    <citation type="journal article" date="2014" name="Front. Microbiol.">
        <title>High frequency of phylogenetically diverse reductive dehalogenase-homologous genes in deep subseafloor sedimentary metagenomes.</title>
        <authorList>
            <person name="Kawai M."/>
            <person name="Futagami T."/>
            <person name="Toyoda A."/>
            <person name="Takaki Y."/>
            <person name="Nishi S."/>
            <person name="Hori S."/>
            <person name="Arai W."/>
            <person name="Tsubouchi T."/>
            <person name="Morono Y."/>
            <person name="Uchiyama I."/>
            <person name="Ito T."/>
            <person name="Fujiyama A."/>
            <person name="Inagaki F."/>
            <person name="Takami H."/>
        </authorList>
    </citation>
    <scope>NUCLEOTIDE SEQUENCE</scope>
    <source>
        <strain evidence="2">Expedition CK06-06</strain>
    </source>
</reference>
<feature type="non-terminal residue" evidence="2">
    <location>
        <position position="1"/>
    </location>
</feature>
<name>X0ZS74_9ZZZZ</name>
<dbReference type="EMBL" id="BARS01054708">
    <property type="protein sequence ID" value="GAG51071.1"/>
    <property type="molecule type" value="Genomic_DNA"/>
</dbReference>
<dbReference type="AlphaFoldDB" id="X0ZS74"/>
<gene>
    <name evidence="2" type="ORF">S01H1_80933</name>
</gene>
<accession>X0ZS74</accession>